<dbReference type="Proteomes" id="UP000193411">
    <property type="component" value="Unassembled WGS sequence"/>
</dbReference>
<evidence type="ECO:0000256" key="3">
    <source>
        <dbReference type="PROSITE-ProRule" id="PRU00023"/>
    </source>
</evidence>
<keyword evidence="2 3" id="KW-0040">ANK repeat</keyword>
<dbReference type="Gene3D" id="1.25.40.20">
    <property type="entry name" value="Ankyrin repeat-containing domain"/>
    <property type="match status" value="1"/>
</dbReference>
<accession>A0A1Y2HCN5</accession>
<keyword evidence="1" id="KW-0677">Repeat</keyword>
<proteinExistence type="predicted"/>
<dbReference type="OrthoDB" id="19174at2759"/>
<dbReference type="PANTHER" id="PTHR24171">
    <property type="entry name" value="ANKYRIN REPEAT DOMAIN-CONTAINING PROTEIN 39-RELATED"/>
    <property type="match status" value="1"/>
</dbReference>
<dbReference type="SMART" id="SM00248">
    <property type="entry name" value="ANK"/>
    <property type="match status" value="4"/>
</dbReference>
<dbReference type="InterPro" id="IPR002110">
    <property type="entry name" value="Ankyrin_rpt"/>
</dbReference>
<dbReference type="InterPro" id="IPR036770">
    <property type="entry name" value="Ankyrin_rpt-contain_sf"/>
</dbReference>
<evidence type="ECO:0000256" key="1">
    <source>
        <dbReference type="ARBA" id="ARBA00022737"/>
    </source>
</evidence>
<dbReference type="AlphaFoldDB" id="A0A1Y2HCN5"/>
<gene>
    <name evidence="5" type="ORF">BCR44DRAFT_27897</name>
</gene>
<sequence>MGNPSLTPPSPTPLQSSAVPNPTGENNIWLACADGDLATVKSLIESGNVAPNAQDENGYSALHAAASYDHMDIVEYLLSKDESLVHLTDEDGDTPLHAAETMEMAARLLEAGAVPDAKNNDNLTPLDVAFEDEREEVVDFLTQIYTRLDIPFNLPEVAGEADTLAHTLASDDEAEDADQDVAEPSAATADAMARIERALQRTDLEDGEAGDKELREAVTELVLGRLAETAEKNAEANE</sequence>
<dbReference type="Pfam" id="PF13857">
    <property type="entry name" value="Ank_5"/>
    <property type="match status" value="1"/>
</dbReference>
<feature type="compositionally biased region" description="Pro residues" evidence="4">
    <location>
        <begin position="1"/>
        <end position="12"/>
    </location>
</feature>
<evidence type="ECO:0000256" key="4">
    <source>
        <dbReference type="SAM" id="MobiDB-lite"/>
    </source>
</evidence>
<name>A0A1Y2HCN5_9FUNG</name>
<evidence type="ECO:0000313" key="5">
    <source>
        <dbReference type="EMBL" id="ORZ32348.1"/>
    </source>
</evidence>
<keyword evidence="6" id="KW-1185">Reference proteome</keyword>
<protein>
    <submittedName>
        <fullName evidence="5">Ankyrin repeat-containing domain protein</fullName>
    </submittedName>
</protein>
<comment type="caution">
    <text evidence="5">The sequence shown here is derived from an EMBL/GenBank/DDBJ whole genome shotgun (WGS) entry which is preliminary data.</text>
</comment>
<feature type="region of interest" description="Disordered" evidence="4">
    <location>
        <begin position="1"/>
        <end position="22"/>
    </location>
</feature>
<evidence type="ECO:0000313" key="6">
    <source>
        <dbReference type="Proteomes" id="UP000193411"/>
    </source>
</evidence>
<dbReference type="EMBL" id="MCFL01000048">
    <property type="protein sequence ID" value="ORZ32348.1"/>
    <property type="molecule type" value="Genomic_DNA"/>
</dbReference>
<feature type="repeat" description="ANK" evidence="3">
    <location>
        <begin position="57"/>
        <end position="89"/>
    </location>
</feature>
<dbReference type="PROSITE" id="PS50297">
    <property type="entry name" value="ANK_REP_REGION"/>
    <property type="match status" value="1"/>
</dbReference>
<reference evidence="5 6" key="1">
    <citation type="submission" date="2016-07" db="EMBL/GenBank/DDBJ databases">
        <title>Pervasive Adenine N6-methylation of Active Genes in Fungi.</title>
        <authorList>
            <consortium name="DOE Joint Genome Institute"/>
            <person name="Mondo S.J."/>
            <person name="Dannebaum R.O."/>
            <person name="Kuo R.C."/>
            <person name="Labutti K."/>
            <person name="Haridas S."/>
            <person name="Kuo A."/>
            <person name="Salamov A."/>
            <person name="Ahrendt S.R."/>
            <person name="Lipzen A."/>
            <person name="Sullivan W."/>
            <person name="Andreopoulos W.B."/>
            <person name="Clum A."/>
            <person name="Lindquist E."/>
            <person name="Daum C."/>
            <person name="Ramamoorthy G.K."/>
            <person name="Gryganskyi A."/>
            <person name="Culley D."/>
            <person name="Magnuson J.K."/>
            <person name="James T.Y."/>
            <person name="O'Malley M.A."/>
            <person name="Stajich J.E."/>
            <person name="Spatafora J.W."/>
            <person name="Visel A."/>
            <person name="Grigoriev I.V."/>
        </authorList>
    </citation>
    <scope>NUCLEOTIDE SEQUENCE [LARGE SCALE GENOMIC DNA]</scope>
    <source>
        <strain evidence="5 6">PL171</strain>
    </source>
</reference>
<dbReference type="PROSITE" id="PS50088">
    <property type="entry name" value="ANK_REPEAT"/>
    <property type="match status" value="1"/>
</dbReference>
<dbReference type="SUPFAM" id="SSF48403">
    <property type="entry name" value="Ankyrin repeat"/>
    <property type="match status" value="1"/>
</dbReference>
<evidence type="ECO:0000256" key="2">
    <source>
        <dbReference type="ARBA" id="ARBA00023043"/>
    </source>
</evidence>
<dbReference type="STRING" id="765915.A0A1Y2HCN5"/>
<organism evidence="5 6">
    <name type="scientific">Catenaria anguillulae PL171</name>
    <dbReference type="NCBI Taxonomy" id="765915"/>
    <lineage>
        <taxon>Eukaryota</taxon>
        <taxon>Fungi</taxon>
        <taxon>Fungi incertae sedis</taxon>
        <taxon>Blastocladiomycota</taxon>
        <taxon>Blastocladiomycetes</taxon>
        <taxon>Blastocladiales</taxon>
        <taxon>Catenariaceae</taxon>
        <taxon>Catenaria</taxon>
    </lineage>
</organism>